<evidence type="ECO:0000256" key="6">
    <source>
        <dbReference type="ARBA" id="ARBA00023002"/>
    </source>
</evidence>
<sequence length="409" mass="42873">MSPADATTSHGPSRRGFLTGSAAAVGVATGAAGGYAAARAVQVDEPGDTTGANGGRAAAFAGAHQAGITSSPGAHGTFLAFDLVDGSTRDDLRRLMRLWSDDARRLMAGQGALADTEPELAAAPAGLTVTFGWGRAATVLAGGEDAAPAWLKPLPAFSIDALEDRWSDGDLLVMIHADDPVTVSHAARMITKDATSLAVHRWHQTGFRQAYGSHASGTTMRNLFGQVDGTTNPPVAAEEFARRVWISDGWLTGGTSFVLRRIRMDLAVWDQVDRIGRENAVGRTLDTGAPLTGTVEHDEPDLDAVDARGFPIISDVAHLRRARPGDPAQRIVRMGFNYDEPARGGAEAEAGLLFGSVQADVDAQFVPIQERLAQADLLNVWTTPVGSAVFAILPGCSQDGYLGDGLLEG</sequence>
<evidence type="ECO:0000256" key="2">
    <source>
        <dbReference type="ARBA" id="ARBA00022559"/>
    </source>
</evidence>
<keyword evidence="3" id="KW-0349">Heme</keyword>
<accession>A0AA96F9M5</accession>
<evidence type="ECO:0000313" key="11">
    <source>
        <dbReference type="EMBL" id="WNM24626.1"/>
    </source>
</evidence>
<dbReference type="InterPro" id="IPR048327">
    <property type="entry name" value="Dyp_perox_N"/>
</dbReference>
<dbReference type="Pfam" id="PF20628">
    <property type="entry name" value="Dyp_perox_C"/>
    <property type="match status" value="1"/>
</dbReference>
<dbReference type="PANTHER" id="PTHR30521:SF4">
    <property type="entry name" value="DEFERROCHELATASE"/>
    <property type="match status" value="1"/>
</dbReference>
<dbReference type="GO" id="GO:0020037">
    <property type="term" value="F:heme binding"/>
    <property type="evidence" value="ECO:0007669"/>
    <property type="project" value="InterPro"/>
</dbReference>
<proteinExistence type="inferred from homology"/>
<gene>
    <name evidence="11" type="ORF">RN606_00310</name>
</gene>
<dbReference type="PROSITE" id="PS51318">
    <property type="entry name" value="TAT"/>
    <property type="match status" value="1"/>
</dbReference>
<feature type="domain" description="Dyp-type peroxidase N-terminal" evidence="9">
    <location>
        <begin position="65"/>
        <end position="208"/>
    </location>
</feature>
<keyword evidence="4" id="KW-0479">Metal-binding</keyword>
<evidence type="ECO:0000256" key="7">
    <source>
        <dbReference type="ARBA" id="ARBA00023004"/>
    </source>
</evidence>
<dbReference type="GO" id="GO:0004601">
    <property type="term" value="F:peroxidase activity"/>
    <property type="evidence" value="ECO:0007669"/>
    <property type="project" value="UniProtKB-KW"/>
</dbReference>
<dbReference type="Pfam" id="PF04261">
    <property type="entry name" value="Dyp_perox_N"/>
    <property type="match status" value="1"/>
</dbReference>
<dbReference type="InterPro" id="IPR011008">
    <property type="entry name" value="Dimeric_a/b-barrel"/>
</dbReference>
<dbReference type="GO" id="GO:0046872">
    <property type="term" value="F:metal ion binding"/>
    <property type="evidence" value="ECO:0007669"/>
    <property type="project" value="UniProtKB-KW"/>
</dbReference>
<name>A0AA96F9M5_9MICO</name>
<dbReference type="RefSeq" id="WP_313498645.1">
    <property type="nucleotide sequence ID" value="NZ_CP134879.1"/>
</dbReference>
<keyword evidence="2 11" id="KW-0575">Peroxidase</keyword>
<comment type="cofactor">
    <cofactor evidence="1">
        <name>heme b</name>
        <dbReference type="ChEBI" id="CHEBI:60344"/>
    </cofactor>
</comment>
<organism evidence="11 12">
    <name type="scientific">Demequina capsici</name>
    <dbReference type="NCBI Taxonomy" id="3075620"/>
    <lineage>
        <taxon>Bacteria</taxon>
        <taxon>Bacillati</taxon>
        <taxon>Actinomycetota</taxon>
        <taxon>Actinomycetes</taxon>
        <taxon>Micrococcales</taxon>
        <taxon>Demequinaceae</taxon>
        <taxon>Demequina</taxon>
    </lineage>
</organism>
<reference evidence="11 12" key="1">
    <citation type="submission" date="2023-09" db="EMBL/GenBank/DDBJ databases">
        <title>Demequina sp. a novel bacteria isolated from Capsicum annuum.</title>
        <authorList>
            <person name="Humaira Z."/>
            <person name="Lee J."/>
            <person name="Cho D."/>
        </authorList>
    </citation>
    <scope>NUCLEOTIDE SEQUENCE [LARGE SCALE GENOMIC DNA]</scope>
    <source>
        <strain evidence="11 12">OYTSA14</strain>
    </source>
</reference>
<evidence type="ECO:0000259" key="10">
    <source>
        <dbReference type="Pfam" id="PF20628"/>
    </source>
</evidence>
<dbReference type="InterPro" id="IPR006314">
    <property type="entry name" value="Dyp_peroxidase"/>
</dbReference>
<comment type="similarity">
    <text evidence="8">Belongs to the DyP-type peroxidase family.</text>
</comment>
<dbReference type="AlphaFoldDB" id="A0AA96F9M5"/>
<keyword evidence="5" id="KW-0732">Signal</keyword>
<evidence type="ECO:0000256" key="4">
    <source>
        <dbReference type="ARBA" id="ARBA00022723"/>
    </source>
</evidence>
<dbReference type="InterPro" id="IPR048328">
    <property type="entry name" value="Dyp_perox_C"/>
</dbReference>
<dbReference type="GO" id="GO:0005829">
    <property type="term" value="C:cytosol"/>
    <property type="evidence" value="ECO:0007669"/>
    <property type="project" value="TreeGrafter"/>
</dbReference>
<evidence type="ECO:0000256" key="3">
    <source>
        <dbReference type="ARBA" id="ARBA00022617"/>
    </source>
</evidence>
<dbReference type="EMBL" id="CP134879">
    <property type="protein sequence ID" value="WNM24626.1"/>
    <property type="molecule type" value="Genomic_DNA"/>
</dbReference>
<keyword evidence="6" id="KW-0560">Oxidoreductase</keyword>
<dbReference type="InterPro" id="IPR006311">
    <property type="entry name" value="TAT_signal"/>
</dbReference>
<protein>
    <submittedName>
        <fullName evidence="11">Dyp-type peroxidase</fullName>
    </submittedName>
</protein>
<evidence type="ECO:0000313" key="12">
    <source>
        <dbReference type="Proteomes" id="UP001304125"/>
    </source>
</evidence>
<dbReference type="Proteomes" id="UP001304125">
    <property type="component" value="Chromosome"/>
</dbReference>
<dbReference type="NCBIfam" id="TIGR01413">
    <property type="entry name" value="Dyp_perox_fam"/>
    <property type="match status" value="1"/>
</dbReference>
<evidence type="ECO:0000256" key="5">
    <source>
        <dbReference type="ARBA" id="ARBA00022729"/>
    </source>
</evidence>
<dbReference type="SUPFAM" id="SSF54909">
    <property type="entry name" value="Dimeric alpha+beta barrel"/>
    <property type="match status" value="1"/>
</dbReference>
<evidence type="ECO:0000259" key="9">
    <source>
        <dbReference type="Pfam" id="PF04261"/>
    </source>
</evidence>
<dbReference type="PANTHER" id="PTHR30521">
    <property type="entry name" value="DEFERROCHELATASE/PEROXIDASE"/>
    <property type="match status" value="1"/>
</dbReference>
<keyword evidence="12" id="KW-1185">Reference proteome</keyword>
<dbReference type="PROSITE" id="PS51404">
    <property type="entry name" value="DYP_PEROXIDASE"/>
    <property type="match status" value="1"/>
</dbReference>
<feature type="domain" description="Dyp-type peroxidase C-terminal" evidence="10">
    <location>
        <begin position="220"/>
        <end position="396"/>
    </location>
</feature>
<evidence type="ECO:0000256" key="1">
    <source>
        <dbReference type="ARBA" id="ARBA00001970"/>
    </source>
</evidence>
<evidence type="ECO:0000256" key="8">
    <source>
        <dbReference type="ARBA" id="ARBA00025737"/>
    </source>
</evidence>
<keyword evidence="7" id="KW-0408">Iron</keyword>